<dbReference type="EMBL" id="JBEUOH010000031">
    <property type="protein sequence ID" value="KAL0853177.1"/>
    <property type="molecule type" value="Genomic_DNA"/>
</dbReference>
<feature type="compositionally biased region" description="Low complexity" evidence="1">
    <location>
        <begin position="369"/>
        <end position="389"/>
    </location>
</feature>
<keyword evidence="3" id="KW-1185">Reference proteome</keyword>
<sequence>MTVRLSALFESLWSRSPASPAPARHTRRTRHSRRQRSATEAMNGNHDPSTTNNVHHSDESSSESETLAATSRRVHARAARGSRDSWDSDAPLHTHTKGKGVGKKSKSSSNSNEPVAGTSGVQHVSYAQTNGLPSGSEGEALLEAAEDSNSDSDSPEYQDIQVVEEELAEDELELTYEEPEEVLERRRVSDSGSGSSLARRWRHKPHHTKRTRERFTSVSSQSSNSSAYSAPDDARRYESDHSYRPRYSTDDDAPLHLYRQRQEGGGEAARAGPSSGRRHNGHARGVKLRARRSPRQYNEDSEEDSVAAISKRSQHHHQQQRRQQQQQHRRQHHAAQVTEQHDPAVQRGQRGGLRGRHQQAHAAPPPAAAAPAAAAAPPAAPRRAGNGAT</sequence>
<evidence type="ECO:0000313" key="3">
    <source>
        <dbReference type="Proteomes" id="UP001549920"/>
    </source>
</evidence>
<protein>
    <submittedName>
        <fullName evidence="2">Uncharacterized protein</fullName>
    </submittedName>
</protein>
<feature type="compositionally biased region" description="Low complexity" evidence="1">
    <location>
        <begin position="217"/>
        <end position="229"/>
    </location>
</feature>
<evidence type="ECO:0000313" key="2">
    <source>
        <dbReference type="EMBL" id="KAL0853177.1"/>
    </source>
</evidence>
<gene>
    <name evidence="2" type="ORF">ABMA27_012935</name>
</gene>
<evidence type="ECO:0000256" key="1">
    <source>
        <dbReference type="SAM" id="MobiDB-lite"/>
    </source>
</evidence>
<feature type="compositionally biased region" description="Polar residues" evidence="1">
    <location>
        <begin position="40"/>
        <end position="54"/>
    </location>
</feature>
<organism evidence="2 3">
    <name type="scientific">Loxostege sticticalis</name>
    <name type="common">Beet webworm moth</name>
    <dbReference type="NCBI Taxonomy" id="481309"/>
    <lineage>
        <taxon>Eukaryota</taxon>
        <taxon>Metazoa</taxon>
        <taxon>Ecdysozoa</taxon>
        <taxon>Arthropoda</taxon>
        <taxon>Hexapoda</taxon>
        <taxon>Insecta</taxon>
        <taxon>Pterygota</taxon>
        <taxon>Neoptera</taxon>
        <taxon>Endopterygota</taxon>
        <taxon>Lepidoptera</taxon>
        <taxon>Glossata</taxon>
        <taxon>Ditrysia</taxon>
        <taxon>Pyraloidea</taxon>
        <taxon>Crambidae</taxon>
        <taxon>Pyraustinae</taxon>
        <taxon>Loxostege</taxon>
    </lineage>
</organism>
<feature type="compositionally biased region" description="Basic residues" evidence="1">
    <location>
        <begin position="24"/>
        <end position="36"/>
    </location>
</feature>
<accession>A0ABR3H0A8</accession>
<feature type="compositionally biased region" description="Acidic residues" evidence="1">
    <location>
        <begin position="144"/>
        <end position="181"/>
    </location>
</feature>
<feature type="compositionally biased region" description="Basic residues" evidence="1">
    <location>
        <begin position="94"/>
        <end position="106"/>
    </location>
</feature>
<feature type="compositionally biased region" description="Basic residues" evidence="1">
    <location>
        <begin position="276"/>
        <end position="294"/>
    </location>
</feature>
<feature type="compositionally biased region" description="Basic and acidic residues" evidence="1">
    <location>
        <begin position="81"/>
        <end position="92"/>
    </location>
</feature>
<name>A0ABR3H0A8_LOXSC</name>
<feature type="compositionally biased region" description="Basic and acidic residues" evidence="1">
    <location>
        <begin position="232"/>
        <end position="249"/>
    </location>
</feature>
<feature type="compositionally biased region" description="Polar residues" evidence="1">
    <location>
        <begin position="119"/>
        <end position="133"/>
    </location>
</feature>
<proteinExistence type="predicted"/>
<reference evidence="2 3" key="1">
    <citation type="submission" date="2024-06" db="EMBL/GenBank/DDBJ databases">
        <title>A chromosome-level genome assembly of beet webworm, Loxostege sticticalis.</title>
        <authorList>
            <person name="Zhang Y."/>
        </authorList>
    </citation>
    <scope>NUCLEOTIDE SEQUENCE [LARGE SCALE GENOMIC DNA]</scope>
    <source>
        <strain evidence="2">AQ026</strain>
        <tissue evidence="2">Whole body</tissue>
    </source>
</reference>
<dbReference type="Proteomes" id="UP001549920">
    <property type="component" value="Unassembled WGS sequence"/>
</dbReference>
<feature type="region of interest" description="Disordered" evidence="1">
    <location>
        <begin position="15"/>
        <end position="389"/>
    </location>
</feature>
<comment type="caution">
    <text evidence="2">The sequence shown here is derived from an EMBL/GenBank/DDBJ whole genome shotgun (WGS) entry which is preliminary data.</text>
</comment>
<feature type="compositionally biased region" description="Basic residues" evidence="1">
    <location>
        <begin position="199"/>
        <end position="212"/>
    </location>
</feature>
<feature type="compositionally biased region" description="Low complexity" evidence="1">
    <location>
        <begin position="134"/>
        <end position="143"/>
    </location>
</feature>